<dbReference type="STRING" id="1079859.SAMN04515674_105194"/>
<dbReference type="RefSeq" id="WP_092016701.1">
    <property type="nucleotide sequence ID" value="NZ_FOXH01000005.1"/>
</dbReference>
<dbReference type="SMART" id="SM00712">
    <property type="entry name" value="PUR"/>
    <property type="match status" value="1"/>
</dbReference>
<comment type="similarity">
    <text evidence="1">Belongs to the PUR DNA-binding protein family.</text>
</comment>
<dbReference type="Pfam" id="PF11680">
    <property type="entry name" value="DUF3276"/>
    <property type="match status" value="1"/>
</dbReference>
<reference evidence="3 4" key="1">
    <citation type="submission" date="2016-10" db="EMBL/GenBank/DDBJ databases">
        <authorList>
            <person name="de Groot N.N."/>
        </authorList>
    </citation>
    <scope>NUCLEOTIDE SEQUENCE [LARGE SCALE GENOMIC DNA]</scope>
    <source>
        <strain evidence="4">E92,LMG 26720,CCM 7988</strain>
    </source>
</reference>
<dbReference type="Proteomes" id="UP000199306">
    <property type="component" value="Unassembled WGS sequence"/>
</dbReference>
<dbReference type="InterPro" id="IPR006628">
    <property type="entry name" value="PUR-bd_fam"/>
</dbReference>
<evidence type="ECO:0008006" key="5">
    <source>
        <dbReference type="Google" id="ProtNLM"/>
    </source>
</evidence>
<dbReference type="GO" id="GO:0000977">
    <property type="term" value="F:RNA polymerase II transcription regulatory region sequence-specific DNA binding"/>
    <property type="evidence" value="ECO:0007669"/>
    <property type="project" value="InterPro"/>
</dbReference>
<dbReference type="OrthoDB" id="765973at2"/>
<organism evidence="3 4">
    <name type="scientific">Pseudarcicella hirudinis</name>
    <dbReference type="NCBI Taxonomy" id="1079859"/>
    <lineage>
        <taxon>Bacteria</taxon>
        <taxon>Pseudomonadati</taxon>
        <taxon>Bacteroidota</taxon>
        <taxon>Cytophagia</taxon>
        <taxon>Cytophagales</taxon>
        <taxon>Flectobacillaceae</taxon>
        <taxon>Pseudarcicella</taxon>
    </lineage>
</organism>
<name>A0A1I5ST71_9BACT</name>
<dbReference type="EMBL" id="FOXH01000005">
    <property type="protein sequence ID" value="SFP73888.1"/>
    <property type="molecule type" value="Genomic_DNA"/>
</dbReference>
<accession>A0A1I5ST71</accession>
<dbReference type="Gene3D" id="3.10.450.700">
    <property type="match status" value="1"/>
</dbReference>
<protein>
    <recommendedName>
        <fullName evidence="5">DNA-binding protein</fullName>
    </recommendedName>
</protein>
<dbReference type="GO" id="GO:0032422">
    <property type="term" value="F:purine-rich negative regulatory element binding"/>
    <property type="evidence" value="ECO:0007669"/>
    <property type="project" value="InterPro"/>
</dbReference>
<evidence type="ECO:0000256" key="2">
    <source>
        <dbReference type="ARBA" id="ARBA00023125"/>
    </source>
</evidence>
<keyword evidence="4" id="KW-1185">Reference proteome</keyword>
<proteinExistence type="inferred from homology"/>
<evidence type="ECO:0000313" key="3">
    <source>
        <dbReference type="EMBL" id="SFP73888.1"/>
    </source>
</evidence>
<sequence length="108" mass="13188">MEEREREEIFSKRIRAGKRTYFFDVKSTRSQDYYITITESRRHQKEDGFVYEKHKMFLYKEDFDKFVEGLREAVDHVKHELMPDVDFSQFNRDEEEFGGVSGSDLKWE</sequence>
<gene>
    <name evidence="3" type="ORF">SAMN04515674_105194</name>
</gene>
<evidence type="ECO:0000256" key="1">
    <source>
        <dbReference type="ARBA" id="ARBA00009251"/>
    </source>
</evidence>
<dbReference type="AlphaFoldDB" id="A0A1I5ST71"/>
<keyword evidence="2" id="KW-0238">DNA-binding</keyword>
<evidence type="ECO:0000313" key="4">
    <source>
        <dbReference type="Proteomes" id="UP000199306"/>
    </source>
</evidence>